<feature type="domain" description="Xylose isomerase-like TIM barrel" evidence="2">
    <location>
        <begin position="51"/>
        <end position="262"/>
    </location>
</feature>
<dbReference type="AlphaFoldDB" id="A0A1I4I2B5"/>
<evidence type="ECO:0000313" key="4">
    <source>
        <dbReference type="Proteomes" id="UP000199668"/>
    </source>
</evidence>
<proteinExistence type="predicted"/>
<dbReference type="GO" id="GO:0016853">
    <property type="term" value="F:isomerase activity"/>
    <property type="evidence" value="ECO:0007669"/>
    <property type="project" value="UniProtKB-KW"/>
</dbReference>
<dbReference type="Gene3D" id="3.20.20.150">
    <property type="entry name" value="Divalent-metal-dependent TIM barrel enzymes"/>
    <property type="match status" value="1"/>
</dbReference>
<dbReference type="Proteomes" id="UP000199668">
    <property type="component" value="Unassembled WGS sequence"/>
</dbReference>
<dbReference type="RefSeq" id="WP_090925146.1">
    <property type="nucleotide sequence ID" value="NZ_FOTY01000001.1"/>
</dbReference>
<dbReference type="OrthoDB" id="9814946at2"/>
<dbReference type="Pfam" id="PF01261">
    <property type="entry name" value="AP_endonuc_2"/>
    <property type="match status" value="1"/>
</dbReference>
<evidence type="ECO:0000313" key="3">
    <source>
        <dbReference type="EMBL" id="SFL48535.1"/>
    </source>
</evidence>
<reference evidence="3 4" key="1">
    <citation type="submission" date="2016-10" db="EMBL/GenBank/DDBJ databases">
        <authorList>
            <person name="de Groot N.N."/>
        </authorList>
    </citation>
    <scope>NUCLEOTIDE SEQUENCE [LARGE SCALE GENOMIC DNA]</scope>
    <source>
        <strain evidence="3 4">CGMCC 1.6134</strain>
    </source>
</reference>
<dbReference type="PANTHER" id="PTHR43489">
    <property type="entry name" value="ISOMERASE"/>
    <property type="match status" value="1"/>
</dbReference>
<accession>A0A1I4I2B5</accession>
<protein>
    <submittedName>
        <fullName evidence="3">Sugar phosphate isomerase/epimerase</fullName>
    </submittedName>
</protein>
<evidence type="ECO:0000256" key="1">
    <source>
        <dbReference type="ARBA" id="ARBA00023235"/>
    </source>
</evidence>
<dbReference type="InterPro" id="IPR013022">
    <property type="entry name" value="Xyl_isomerase-like_TIM-brl"/>
</dbReference>
<keyword evidence="1 3" id="KW-0413">Isomerase</keyword>
<keyword evidence="4" id="KW-1185">Reference proteome</keyword>
<organism evidence="3 4">
    <name type="scientific">Salibacterium qingdaonense</name>
    <dbReference type="NCBI Taxonomy" id="266892"/>
    <lineage>
        <taxon>Bacteria</taxon>
        <taxon>Bacillati</taxon>
        <taxon>Bacillota</taxon>
        <taxon>Bacilli</taxon>
        <taxon>Bacillales</taxon>
        <taxon>Bacillaceae</taxon>
    </lineage>
</organism>
<dbReference type="InterPro" id="IPR036237">
    <property type="entry name" value="Xyl_isomerase-like_sf"/>
</dbReference>
<gene>
    <name evidence="3" type="ORF">SAMN04488054_101174</name>
</gene>
<name>A0A1I4I2B5_9BACI</name>
<dbReference type="PANTHER" id="PTHR43489:SF7">
    <property type="entry name" value="3-DEHYDRO-D-GULOSIDE 4-EPIMERASE-RELATED"/>
    <property type="match status" value="1"/>
</dbReference>
<sequence length="320" mass="36346">MRLKQNYERKDEEIKRQFCNMLQESPGEFSERLKFSWSNWGFGFESLEDSFQRLHKAGIQYIEIHGNHYGKDLGYSVQETKRLLQHYDLNVSGVCGMFSAENDLSSNDPRKRQAAIDYIKREVEFTKEVGGSYLLIVPGAVGRPQAYDDMELERSVDSIHHVAPLFQQNNIKAAVEPVRAAEVSFVHTVSDAVNYIKKVDHEGIQHINGDAYHMQSEEEHIGEAILKAGDHLINLHMADSNRGALGDGHMDIDTIIMALYLIRFHQKEAFVTPEPLGPGGDPYPAMHAKPDQAKLNHLVQQSVSYFREREEHVITGKSLA</sequence>
<dbReference type="STRING" id="266892.SAMN04488054_101174"/>
<dbReference type="SUPFAM" id="SSF51658">
    <property type="entry name" value="Xylose isomerase-like"/>
    <property type="match status" value="1"/>
</dbReference>
<dbReference type="InterPro" id="IPR050417">
    <property type="entry name" value="Sugar_Epim/Isomerase"/>
</dbReference>
<dbReference type="EMBL" id="FOTY01000001">
    <property type="protein sequence ID" value="SFL48535.1"/>
    <property type="molecule type" value="Genomic_DNA"/>
</dbReference>
<evidence type="ECO:0000259" key="2">
    <source>
        <dbReference type="Pfam" id="PF01261"/>
    </source>
</evidence>